<keyword evidence="5" id="KW-1185">Reference proteome</keyword>
<evidence type="ECO:0000259" key="3">
    <source>
        <dbReference type="SMART" id="SM00568"/>
    </source>
</evidence>
<dbReference type="GO" id="GO:0140268">
    <property type="term" value="C:endoplasmic reticulum-plasma membrane contact site"/>
    <property type="evidence" value="ECO:0007669"/>
    <property type="project" value="TreeGrafter"/>
</dbReference>
<dbReference type="GO" id="GO:0032366">
    <property type="term" value="P:intracellular sterol transport"/>
    <property type="evidence" value="ECO:0007669"/>
    <property type="project" value="TreeGrafter"/>
</dbReference>
<feature type="compositionally biased region" description="Basic residues" evidence="1">
    <location>
        <begin position="233"/>
        <end position="242"/>
    </location>
</feature>
<dbReference type="SMART" id="SM00568">
    <property type="entry name" value="GRAM"/>
    <property type="match status" value="1"/>
</dbReference>
<keyword evidence="2" id="KW-0812">Transmembrane</keyword>
<gene>
    <name evidence="4" type="ORF">CINC_LOCUS3889</name>
</gene>
<dbReference type="InterPro" id="IPR051482">
    <property type="entry name" value="Cholesterol_transport"/>
</dbReference>
<proteinExistence type="predicted"/>
<feature type="compositionally biased region" description="Low complexity" evidence="1">
    <location>
        <begin position="219"/>
        <end position="230"/>
    </location>
</feature>
<dbReference type="OrthoDB" id="74360at2759"/>
<dbReference type="GO" id="GO:0005886">
    <property type="term" value="C:plasma membrane"/>
    <property type="evidence" value="ECO:0007669"/>
    <property type="project" value="TreeGrafter"/>
</dbReference>
<dbReference type="InterPro" id="IPR004182">
    <property type="entry name" value="GRAM"/>
</dbReference>
<dbReference type="Pfam" id="PF02893">
    <property type="entry name" value="GRAM"/>
    <property type="match status" value="1"/>
</dbReference>
<accession>A0A9N8KY25</accession>
<evidence type="ECO:0000313" key="4">
    <source>
        <dbReference type="EMBL" id="CAD0202224.1"/>
    </source>
</evidence>
<dbReference type="PANTHER" id="PTHR23319">
    <property type="entry name" value="GRAM DOMAIN CONTAINING 1B, ISOFORM E"/>
    <property type="match status" value="1"/>
</dbReference>
<dbReference type="Gene3D" id="2.30.29.30">
    <property type="entry name" value="Pleckstrin-homology domain (PH domain)/Phosphotyrosine-binding domain (PTB)"/>
    <property type="match status" value="1"/>
</dbReference>
<dbReference type="GO" id="GO:0120015">
    <property type="term" value="F:sterol transfer activity"/>
    <property type="evidence" value="ECO:0007669"/>
    <property type="project" value="TreeGrafter"/>
</dbReference>
<feature type="compositionally biased region" description="Acidic residues" evidence="1">
    <location>
        <begin position="362"/>
        <end position="375"/>
    </location>
</feature>
<feature type="domain" description="GRAM" evidence="3">
    <location>
        <begin position="238"/>
        <end position="305"/>
    </location>
</feature>
<evidence type="ECO:0000256" key="1">
    <source>
        <dbReference type="SAM" id="MobiDB-lite"/>
    </source>
</evidence>
<organism evidence="4 5">
    <name type="scientific">Chrysodeixis includens</name>
    <name type="common">Soybean looper</name>
    <name type="synonym">Pseudoplusia includens</name>
    <dbReference type="NCBI Taxonomy" id="689277"/>
    <lineage>
        <taxon>Eukaryota</taxon>
        <taxon>Metazoa</taxon>
        <taxon>Ecdysozoa</taxon>
        <taxon>Arthropoda</taxon>
        <taxon>Hexapoda</taxon>
        <taxon>Insecta</taxon>
        <taxon>Pterygota</taxon>
        <taxon>Neoptera</taxon>
        <taxon>Endopterygota</taxon>
        <taxon>Lepidoptera</taxon>
        <taxon>Glossata</taxon>
        <taxon>Ditrysia</taxon>
        <taxon>Noctuoidea</taxon>
        <taxon>Noctuidae</taxon>
        <taxon>Plusiinae</taxon>
        <taxon>Chrysodeixis</taxon>
    </lineage>
</organism>
<dbReference type="CDD" id="cd13220">
    <property type="entry name" value="PH-GRAM_GRAMDC"/>
    <property type="match status" value="1"/>
</dbReference>
<dbReference type="GO" id="GO:0032934">
    <property type="term" value="F:sterol binding"/>
    <property type="evidence" value="ECO:0007669"/>
    <property type="project" value="TreeGrafter"/>
</dbReference>
<dbReference type="InterPro" id="IPR011993">
    <property type="entry name" value="PH-like_dom_sf"/>
</dbReference>
<dbReference type="EMBL" id="LR824019">
    <property type="protein sequence ID" value="CAD0202224.1"/>
    <property type="molecule type" value="Genomic_DNA"/>
</dbReference>
<dbReference type="GO" id="GO:0005789">
    <property type="term" value="C:endoplasmic reticulum membrane"/>
    <property type="evidence" value="ECO:0007669"/>
    <property type="project" value="TreeGrafter"/>
</dbReference>
<protein>
    <recommendedName>
        <fullName evidence="3">GRAM domain-containing protein</fullName>
    </recommendedName>
</protein>
<keyword evidence="2" id="KW-1133">Transmembrane helix</keyword>
<dbReference type="AlphaFoldDB" id="A0A9N8KY25"/>
<sequence length="534" mass="57249">MAGLRKGTIRKSASCQVYSYDTHLSSSSSDTSTATSSASTNSDTALRRFNRLLRTSVARHWSYFRKDRSTLRSRGRSVSDTGLCSIIDNDPDLAYLDIDAVCPRRSLQAIGSDSSPVPELYITSAGGSSSVGAEEASDGSDAERPRRGHHLRVPTPAFPGQSTGNFAAGAAGGGCGAPRSAPATPLQLEPSHPRTTKHDKQAIKPLSGSAPSVRSASAGKTGTGDTTEGKQPSKSRQKKFQRHFPQVGPEEKVLNYYSCALVGDLLLQGHLYITKNYFAFYSNVFGYVTKLLIPTTSVLRITKEKVARIIPNAVGVCTRDERHVFGSLLSRDSTYKLMMHVWKAARAPEVAVPKPQDRASEVELEVSEYSPEDDSSSAGGDQVDAPTPPVRRESEAIIAAAGGAAVIQPALLTGSTGAGRHAAAGWRLVLVALAALLALSALMLAYRLYRSTYHAQEDIVKLSGEELYSELVRWRARLHGRAASELHAFLTTNLLLLTKVRQSLEALSGVILTDMGQGGTGHLNVDVPNETVFS</sequence>
<feature type="compositionally biased region" description="Low complexity" evidence="1">
    <location>
        <begin position="124"/>
        <end position="134"/>
    </location>
</feature>
<dbReference type="PANTHER" id="PTHR23319:SF13">
    <property type="entry name" value="GRAM DOMAIN-CONTAINING PROTEIN"/>
    <property type="match status" value="1"/>
</dbReference>
<feature type="region of interest" description="Disordered" evidence="1">
    <location>
        <begin position="353"/>
        <end position="389"/>
    </location>
</feature>
<feature type="transmembrane region" description="Helical" evidence="2">
    <location>
        <begin position="424"/>
        <end position="446"/>
    </location>
</feature>
<feature type="region of interest" description="Disordered" evidence="1">
    <location>
        <begin position="113"/>
        <end position="244"/>
    </location>
</feature>
<dbReference type="Proteomes" id="UP001154114">
    <property type="component" value="Chromosome 16"/>
</dbReference>
<reference evidence="4" key="1">
    <citation type="submission" date="2021-12" db="EMBL/GenBank/DDBJ databases">
        <authorList>
            <person name="King R."/>
        </authorList>
    </citation>
    <scope>NUCLEOTIDE SEQUENCE</scope>
</reference>
<evidence type="ECO:0000313" key="5">
    <source>
        <dbReference type="Proteomes" id="UP001154114"/>
    </source>
</evidence>
<keyword evidence="2" id="KW-0472">Membrane</keyword>
<name>A0A9N8KY25_CHRIL</name>
<evidence type="ECO:0000256" key="2">
    <source>
        <dbReference type="SAM" id="Phobius"/>
    </source>
</evidence>